<dbReference type="RefSeq" id="WP_311606833.1">
    <property type="nucleotide sequence ID" value="NZ_JAVRFI010000001.1"/>
</dbReference>
<name>A0ABU2SFY7_9ACTN</name>
<protein>
    <submittedName>
        <fullName evidence="2">MarR family transcriptional regulator</fullName>
    </submittedName>
</protein>
<sequence length="157" mass="17645">MSTENRSELIADLMKAMRDQAGRGLMLHGAIAERFGLNFTDLKCLDLARHEEELTAGRLATATGLSTSAVTAVLDRLERRGFIERRRSTTDRRKVVVVATGRHDAEMQEVFAGFGRTVLDVLDDYDDERLAFLLEVTHRLTRAVHEATEELTDSRKA</sequence>
<dbReference type="Gene3D" id="1.10.10.10">
    <property type="entry name" value="Winged helix-like DNA-binding domain superfamily/Winged helix DNA-binding domain"/>
    <property type="match status" value="1"/>
</dbReference>
<evidence type="ECO:0000313" key="2">
    <source>
        <dbReference type="EMBL" id="MDT0447541.1"/>
    </source>
</evidence>
<gene>
    <name evidence="2" type="ORF">RM609_00260</name>
</gene>
<accession>A0ABU2SFY7</accession>
<dbReference type="InterPro" id="IPR036390">
    <property type="entry name" value="WH_DNA-bd_sf"/>
</dbReference>
<dbReference type="SMART" id="SM00347">
    <property type="entry name" value="HTH_MARR"/>
    <property type="match status" value="1"/>
</dbReference>
<dbReference type="InterPro" id="IPR000835">
    <property type="entry name" value="HTH_MarR-typ"/>
</dbReference>
<dbReference type="PROSITE" id="PS50995">
    <property type="entry name" value="HTH_MARR_2"/>
    <property type="match status" value="1"/>
</dbReference>
<evidence type="ECO:0000313" key="3">
    <source>
        <dbReference type="Proteomes" id="UP001180531"/>
    </source>
</evidence>
<dbReference type="PANTHER" id="PTHR33164">
    <property type="entry name" value="TRANSCRIPTIONAL REGULATOR, MARR FAMILY"/>
    <property type="match status" value="1"/>
</dbReference>
<dbReference type="Proteomes" id="UP001180531">
    <property type="component" value="Unassembled WGS sequence"/>
</dbReference>
<reference evidence="2" key="1">
    <citation type="submission" date="2024-05" db="EMBL/GenBank/DDBJ databases">
        <title>30 novel species of actinomycetes from the DSMZ collection.</title>
        <authorList>
            <person name="Nouioui I."/>
        </authorList>
    </citation>
    <scope>NUCLEOTIDE SEQUENCE</scope>
    <source>
        <strain evidence="2">DSM 40473</strain>
    </source>
</reference>
<comment type="caution">
    <text evidence="2">The sequence shown here is derived from an EMBL/GenBank/DDBJ whole genome shotgun (WGS) entry which is preliminary data.</text>
</comment>
<dbReference type="SUPFAM" id="SSF46785">
    <property type="entry name" value="Winged helix' DNA-binding domain"/>
    <property type="match status" value="1"/>
</dbReference>
<dbReference type="Pfam" id="PF01047">
    <property type="entry name" value="MarR"/>
    <property type="match status" value="1"/>
</dbReference>
<dbReference type="EMBL" id="JAVRFI010000001">
    <property type="protein sequence ID" value="MDT0447541.1"/>
    <property type="molecule type" value="Genomic_DNA"/>
</dbReference>
<proteinExistence type="predicted"/>
<dbReference type="PANTHER" id="PTHR33164:SF106">
    <property type="entry name" value="TRANSCRIPTIONAL REGULATORY PROTEIN"/>
    <property type="match status" value="1"/>
</dbReference>
<dbReference type="InterPro" id="IPR039422">
    <property type="entry name" value="MarR/SlyA-like"/>
</dbReference>
<evidence type="ECO:0000259" key="1">
    <source>
        <dbReference type="PROSITE" id="PS50995"/>
    </source>
</evidence>
<keyword evidence="3" id="KW-1185">Reference proteome</keyword>
<feature type="domain" description="HTH marR-type" evidence="1">
    <location>
        <begin position="6"/>
        <end position="142"/>
    </location>
</feature>
<organism evidence="2 3">
    <name type="scientific">Streptomyces hesseae</name>
    <dbReference type="NCBI Taxonomy" id="3075519"/>
    <lineage>
        <taxon>Bacteria</taxon>
        <taxon>Bacillati</taxon>
        <taxon>Actinomycetota</taxon>
        <taxon>Actinomycetes</taxon>
        <taxon>Kitasatosporales</taxon>
        <taxon>Streptomycetaceae</taxon>
        <taxon>Streptomyces</taxon>
    </lineage>
</organism>
<dbReference type="InterPro" id="IPR036388">
    <property type="entry name" value="WH-like_DNA-bd_sf"/>
</dbReference>